<reference evidence="2" key="1">
    <citation type="submission" date="2023-07" db="EMBL/GenBank/DDBJ databases">
        <title>draft genome sequence of fig (Ficus carica).</title>
        <authorList>
            <person name="Takahashi T."/>
            <person name="Nishimura K."/>
        </authorList>
    </citation>
    <scope>NUCLEOTIDE SEQUENCE</scope>
</reference>
<protein>
    <submittedName>
        <fullName evidence="2">Uncharacterized protein</fullName>
    </submittedName>
</protein>
<feature type="compositionally biased region" description="Polar residues" evidence="1">
    <location>
        <begin position="36"/>
        <end position="49"/>
    </location>
</feature>
<proteinExistence type="predicted"/>
<accession>A0AA88DLS2</accession>
<evidence type="ECO:0000313" key="3">
    <source>
        <dbReference type="Proteomes" id="UP001187192"/>
    </source>
</evidence>
<feature type="compositionally biased region" description="Basic and acidic residues" evidence="1">
    <location>
        <begin position="26"/>
        <end position="35"/>
    </location>
</feature>
<feature type="region of interest" description="Disordered" evidence="1">
    <location>
        <begin position="25"/>
        <end position="49"/>
    </location>
</feature>
<gene>
    <name evidence="2" type="ORF">TIFTF001_026598</name>
</gene>
<keyword evidence="3" id="KW-1185">Reference proteome</keyword>
<comment type="caution">
    <text evidence="2">The sequence shown here is derived from an EMBL/GenBank/DDBJ whole genome shotgun (WGS) entry which is preliminary data.</text>
</comment>
<organism evidence="2 3">
    <name type="scientific">Ficus carica</name>
    <name type="common">Common fig</name>
    <dbReference type="NCBI Taxonomy" id="3494"/>
    <lineage>
        <taxon>Eukaryota</taxon>
        <taxon>Viridiplantae</taxon>
        <taxon>Streptophyta</taxon>
        <taxon>Embryophyta</taxon>
        <taxon>Tracheophyta</taxon>
        <taxon>Spermatophyta</taxon>
        <taxon>Magnoliopsida</taxon>
        <taxon>eudicotyledons</taxon>
        <taxon>Gunneridae</taxon>
        <taxon>Pentapetalae</taxon>
        <taxon>rosids</taxon>
        <taxon>fabids</taxon>
        <taxon>Rosales</taxon>
        <taxon>Moraceae</taxon>
        <taxon>Ficeae</taxon>
        <taxon>Ficus</taxon>
    </lineage>
</organism>
<dbReference type="Proteomes" id="UP001187192">
    <property type="component" value="Unassembled WGS sequence"/>
</dbReference>
<sequence>MTALTPATVRMKFVKAIETLNSPISDLRDGEREESQNSTSMRNGIQKSPNFKKGFFQGFDKLGCGVIGNADWGVLFDKSKFLGRALAQFFWATCGPSF</sequence>
<evidence type="ECO:0000256" key="1">
    <source>
        <dbReference type="SAM" id="MobiDB-lite"/>
    </source>
</evidence>
<name>A0AA88DLS2_FICCA</name>
<dbReference type="AlphaFoldDB" id="A0AA88DLS2"/>
<dbReference type="EMBL" id="BTGU01000070">
    <property type="protein sequence ID" value="GMN57490.1"/>
    <property type="molecule type" value="Genomic_DNA"/>
</dbReference>
<evidence type="ECO:0000313" key="2">
    <source>
        <dbReference type="EMBL" id="GMN57490.1"/>
    </source>
</evidence>